<feature type="domain" description="Ubiquitin-like" evidence="1">
    <location>
        <begin position="114"/>
        <end position="190"/>
    </location>
</feature>
<dbReference type="Pfam" id="PF00240">
    <property type="entry name" value="ubiquitin"/>
    <property type="match status" value="1"/>
</dbReference>
<reference evidence="2" key="1">
    <citation type="submission" date="2023-03" db="EMBL/GenBank/DDBJ databases">
        <title>Massive genome expansion in bonnet fungi (Mycena s.s.) driven by repeated elements and novel gene families across ecological guilds.</title>
        <authorList>
            <consortium name="Lawrence Berkeley National Laboratory"/>
            <person name="Harder C.B."/>
            <person name="Miyauchi S."/>
            <person name="Viragh M."/>
            <person name="Kuo A."/>
            <person name="Thoen E."/>
            <person name="Andreopoulos B."/>
            <person name="Lu D."/>
            <person name="Skrede I."/>
            <person name="Drula E."/>
            <person name="Henrissat B."/>
            <person name="Morin E."/>
            <person name="Kohler A."/>
            <person name="Barry K."/>
            <person name="LaButti K."/>
            <person name="Morin E."/>
            <person name="Salamov A."/>
            <person name="Lipzen A."/>
            <person name="Mereny Z."/>
            <person name="Hegedus B."/>
            <person name="Baldrian P."/>
            <person name="Stursova M."/>
            <person name="Weitz H."/>
            <person name="Taylor A."/>
            <person name="Grigoriev I.V."/>
            <person name="Nagy L.G."/>
            <person name="Martin F."/>
            <person name="Kauserud H."/>
        </authorList>
    </citation>
    <scope>NUCLEOTIDE SEQUENCE</scope>
    <source>
        <strain evidence="2">CBHHK182m</strain>
    </source>
</reference>
<dbReference type="CDD" id="cd01763">
    <property type="entry name" value="Ubl_SUMO_like"/>
    <property type="match status" value="1"/>
</dbReference>
<dbReference type="SUPFAM" id="SSF54236">
    <property type="entry name" value="Ubiquitin-like"/>
    <property type="match status" value="1"/>
</dbReference>
<proteinExistence type="predicted"/>
<dbReference type="PROSITE" id="PS50053">
    <property type="entry name" value="UBIQUITIN_2"/>
    <property type="match status" value="1"/>
</dbReference>
<gene>
    <name evidence="2" type="ORF">B0H16DRAFT_1311466</name>
</gene>
<accession>A0AAD7JEW2</accession>
<name>A0AAD7JEW2_9AGAR</name>
<evidence type="ECO:0000259" key="1">
    <source>
        <dbReference type="PROSITE" id="PS50053"/>
    </source>
</evidence>
<protein>
    <recommendedName>
        <fullName evidence="1">Ubiquitin-like domain-containing protein</fullName>
    </recommendedName>
</protein>
<dbReference type="Proteomes" id="UP001215598">
    <property type="component" value="Unassembled WGS sequence"/>
</dbReference>
<organism evidence="2 3">
    <name type="scientific">Mycena metata</name>
    <dbReference type="NCBI Taxonomy" id="1033252"/>
    <lineage>
        <taxon>Eukaryota</taxon>
        <taxon>Fungi</taxon>
        <taxon>Dikarya</taxon>
        <taxon>Basidiomycota</taxon>
        <taxon>Agaricomycotina</taxon>
        <taxon>Agaricomycetes</taxon>
        <taxon>Agaricomycetidae</taxon>
        <taxon>Agaricales</taxon>
        <taxon>Marasmiineae</taxon>
        <taxon>Mycenaceae</taxon>
        <taxon>Mycena</taxon>
    </lineage>
</organism>
<dbReference type="AlphaFoldDB" id="A0AAD7JEW2"/>
<comment type="caution">
    <text evidence="2">The sequence shown here is derived from an EMBL/GenBank/DDBJ whole genome shotgun (WGS) entry which is preliminary data.</text>
</comment>
<evidence type="ECO:0000313" key="3">
    <source>
        <dbReference type="Proteomes" id="UP001215598"/>
    </source>
</evidence>
<dbReference type="Gene3D" id="3.10.20.90">
    <property type="entry name" value="Phosphatidylinositol 3-kinase Catalytic Subunit, Chain A, domain 1"/>
    <property type="match status" value="1"/>
</dbReference>
<feature type="non-terminal residue" evidence="2">
    <location>
        <position position="432"/>
    </location>
</feature>
<dbReference type="InterPro" id="IPR000626">
    <property type="entry name" value="Ubiquitin-like_dom"/>
</dbReference>
<evidence type="ECO:0000313" key="2">
    <source>
        <dbReference type="EMBL" id="KAJ7762959.1"/>
    </source>
</evidence>
<dbReference type="InterPro" id="IPR029071">
    <property type="entry name" value="Ubiquitin-like_domsf"/>
</dbReference>
<dbReference type="EMBL" id="JARKIB010000031">
    <property type="protein sequence ID" value="KAJ7762959.1"/>
    <property type="molecule type" value="Genomic_DNA"/>
</dbReference>
<sequence length="432" mass="47605">GTKRVLIPHPKSYKAAVDAARRHFPAIKAEDMVFQTKDLAICDDELIDIAPESWDLVIDLITSILHARVFAGNCACYSSRDGCTASSFGTVFGCAGPFYRTWAQFSLTQWLDELTINFKFWSADIGVPRVTVKRSTTFRKIHDLVAQRAGLDSDDFVLLYDGARLDGHSPQTLEMCDGDSLEVMKSQLGGKPVIYLYSPTEIDATVMLTLTREWSFSAVYPVVPTKIPPSCGGQRIRWDVRTHLDGNLTETTTALDVAYLFWEAHTNHGIPDSPPASPGAQQFSMTESSFSPLTSDLYPADSVLLSAAEITTYLDKVLLALGLHTEARASFITYWLPSFLKHKHVALRFVPQAAYEAAAALDISPTPDVITRLFMLFKGIADDDVAGAWAGARAADNDGERWLRVVGLDAERTADASLFRVLEWGGMEVLGR</sequence>
<keyword evidence="3" id="KW-1185">Reference proteome</keyword>